<name>A0A285X1C8_9FLAO</name>
<keyword evidence="1" id="KW-0812">Transmembrane</keyword>
<evidence type="ECO:0000313" key="3">
    <source>
        <dbReference type="Proteomes" id="UP000219193"/>
    </source>
</evidence>
<keyword evidence="1" id="KW-1133">Transmembrane helix</keyword>
<sequence length="220" mass="25506">MSGILKSSIARKVVMALSGLFLVLFLLQHFLINFTSVFSATTFNEVSHFMGSNFFVQFLLQPILILGVIIHFVLGFVLEYNNRKARVKKYVRFNGSANSTWMSRNMIWTGLVVLAFLVLHFYDFWFPEIIHKYIQVHPEDPTRYYGETVAKFTDPVRTLLYVISFIFLSLHLLHGFSSSFQSVGWHEKFYKGMRGATVAFSILIPLGFIFIAVYHYFNQV</sequence>
<feature type="transmembrane region" description="Helical" evidence="1">
    <location>
        <begin position="55"/>
        <end position="80"/>
    </location>
</feature>
<organism evidence="2 3">
    <name type="scientific">Salinimicrobium sediminis</name>
    <dbReference type="NCBI Taxonomy" id="1343891"/>
    <lineage>
        <taxon>Bacteria</taxon>
        <taxon>Pseudomonadati</taxon>
        <taxon>Bacteroidota</taxon>
        <taxon>Flavobacteriia</taxon>
        <taxon>Flavobacteriales</taxon>
        <taxon>Flavobacteriaceae</taxon>
        <taxon>Salinimicrobium</taxon>
    </lineage>
</organism>
<proteinExistence type="predicted"/>
<dbReference type="NCBIfam" id="TIGR02046">
    <property type="entry name" value="sdhC_b558_fam"/>
    <property type="match status" value="1"/>
</dbReference>
<dbReference type="Gene3D" id="1.20.1300.10">
    <property type="entry name" value="Fumarate reductase/succinate dehydrogenase, transmembrane subunit"/>
    <property type="match status" value="1"/>
</dbReference>
<reference evidence="3" key="1">
    <citation type="submission" date="2017-09" db="EMBL/GenBank/DDBJ databases">
        <authorList>
            <person name="Varghese N."/>
            <person name="Submissions S."/>
        </authorList>
    </citation>
    <scope>NUCLEOTIDE SEQUENCE [LARGE SCALE GENOMIC DNA]</scope>
    <source>
        <strain evidence="3">CGMCC 1.12641</strain>
    </source>
</reference>
<dbReference type="Proteomes" id="UP000219193">
    <property type="component" value="Unassembled WGS sequence"/>
</dbReference>
<dbReference type="InterPro" id="IPR034804">
    <property type="entry name" value="SQR/QFR_C/D"/>
</dbReference>
<gene>
    <name evidence="2" type="ORF">SAMN06296241_0642</name>
</gene>
<keyword evidence="3" id="KW-1185">Reference proteome</keyword>
<protein>
    <submittedName>
        <fullName evidence="2">Succinate dehydrogenase / fumarate reductase cytochrome b subunit</fullName>
    </submittedName>
</protein>
<feature type="transmembrane region" description="Helical" evidence="1">
    <location>
        <begin position="197"/>
        <end position="217"/>
    </location>
</feature>
<dbReference type="AlphaFoldDB" id="A0A285X1C8"/>
<dbReference type="CDD" id="cd03498">
    <property type="entry name" value="SQR_TypeB_2_TM"/>
    <property type="match status" value="1"/>
</dbReference>
<dbReference type="OrthoDB" id="9802842at2"/>
<dbReference type="RefSeq" id="WP_097054886.1">
    <property type="nucleotide sequence ID" value="NZ_OCMF01000001.1"/>
</dbReference>
<dbReference type="GO" id="GO:0016020">
    <property type="term" value="C:membrane"/>
    <property type="evidence" value="ECO:0007669"/>
    <property type="project" value="InterPro"/>
</dbReference>
<keyword evidence="1" id="KW-0472">Membrane</keyword>
<accession>A0A285X1C8</accession>
<dbReference type="EMBL" id="OCMF01000001">
    <property type="protein sequence ID" value="SOC79122.1"/>
    <property type="molecule type" value="Genomic_DNA"/>
</dbReference>
<feature type="transmembrane region" description="Helical" evidence="1">
    <location>
        <begin position="101"/>
        <end position="122"/>
    </location>
</feature>
<feature type="transmembrane region" description="Helical" evidence="1">
    <location>
        <begin position="158"/>
        <end position="176"/>
    </location>
</feature>
<evidence type="ECO:0000256" key="1">
    <source>
        <dbReference type="SAM" id="Phobius"/>
    </source>
</evidence>
<dbReference type="InterPro" id="IPR011138">
    <property type="entry name" value="Cytochrome_b-558"/>
</dbReference>
<evidence type="ECO:0000313" key="2">
    <source>
        <dbReference type="EMBL" id="SOC79122.1"/>
    </source>
</evidence>
<dbReference type="SUPFAM" id="SSF81343">
    <property type="entry name" value="Fumarate reductase respiratory complex transmembrane subunits"/>
    <property type="match status" value="1"/>
</dbReference>